<evidence type="ECO:0000256" key="4">
    <source>
        <dbReference type="SAM" id="Phobius"/>
    </source>
</evidence>
<feature type="transmembrane region" description="Helical" evidence="4">
    <location>
        <begin position="472"/>
        <end position="490"/>
    </location>
</feature>
<keyword evidence="4" id="KW-0812">Transmembrane</keyword>
<feature type="transmembrane region" description="Helical" evidence="4">
    <location>
        <begin position="445"/>
        <end position="466"/>
    </location>
</feature>
<dbReference type="AlphaFoldDB" id="A0A3A4BGU1"/>
<comment type="similarity">
    <text evidence="2">Belongs to the CDP-alcohol phosphatidyltransferase class-I family.</text>
</comment>
<dbReference type="GO" id="GO:0016020">
    <property type="term" value="C:membrane"/>
    <property type="evidence" value="ECO:0007669"/>
    <property type="project" value="InterPro"/>
</dbReference>
<dbReference type="PROSITE" id="PS00379">
    <property type="entry name" value="CDP_ALCOHOL_P_TRANSF"/>
    <property type="match status" value="1"/>
</dbReference>
<dbReference type="Pfam" id="PF01066">
    <property type="entry name" value="CDP-OH_P_transf"/>
    <property type="match status" value="1"/>
</dbReference>
<dbReference type="Proteomes" id="UP000265768">
    <property type="component" value="Unassembled WGS sequence"/>
</dbReference>
<dbReference type="InterPro" id="IPR043130">
    <property type="entry name" value="CDP-OH_PTrfase_TM_dom"/>
</dbReference>
<protein>
    <submittedName>
        <fullName evidence="5">CDP-alcohol phosphatidyltransferase family protein</fullName>
    </submittedName>
</protein>
<evidence type="ECO:0000313" key="5">
    <source>
        <dbReference type="EMBL" id="RJL30512.1"/>
    </source>
</evidence>
<feature type="transmembrane region" description="Helical" evidence="4">
    <location>
        <begin position="12"/>
        <end position="34"/>
    </location>
</feature>
<sequence>MIDRASPPAARTAVAVVLATSPAAGLSAGAGSLFDRLIEQLGRAGVGRTRAVARSVYAPAIAPGRAEVTPSGSVADDLRAVADLAREAGGPLAVVPGDVVAHDESLALLLGHPARSTGALVAAAAEPGAVHPPVRVERGLVAAAGTGFHRVAEPNASFRGVLLVGQGDLETLSDAALRLAELVEAGAFGEPAASDVPALLLLGLVRSGVRVRAADVRALHCDRVTDQRDADDAIARLSEVDEKAVRLDSAVKGDDGWFTTYFVSSWSKYVVLLAARLGLTPNAVTGISVGLAVLAAVWFGAGTRAGLIAGAVLVYLSFVLDCVDGQLARYTRRFSPMGAWLDATFDRVKEYVAYVGLAVGFTVAHPGADWIWPMAVGALMLQTTRHMIDFSYAGAQADAVQALPPRGFETPDDPAQKERGSGAAGAESGAAALSRRFDRTSALRWFKKIIVLPIGERMALISLTAALGDARWTFLALLVWGGLAACYTLAGRVLRSVAK</sequence>
<dbReference type="OrthoDB" id="4850070at2"/>
<feature type="region of interest" description="Disordered" evidence="3">
    <location>
        <begin position="404"/>
        <end position="427"/>
    </location>
</feature>
<organism evidence="5 6">
    <name type="scientific">Bailinhaonella thermotolerans</name>
    <dbReference type="NCBI Taxonomy" id="1070861"/>
    <lineage>
        <taxon>Bacteria</taxon>
        <taxon>Bacillati</taxon>
        <taxon>Actinomycetota</taxon>
        <taxon>Actinomycetes</taxon>
        <taxon>Streptosporangiales</taxon>
        <taxon>Streptosporangiaceae</taxon>
        <taxon>Bailinhaonella</taxon>
    </lineage>
</organism>
<keyword evidence="4" id="KW-1133">Transmembrane helix</keyword>
<gene>
    <name evidence="5" type="ORF">D5H75_23435</name>
</gene>
<feature type="transmembrane region" description="Helical" evidence="4">
    <location>
        <begin position="277"/>
        <end position="299"/>
    </location>
</feature>
<dbReference type="GO" id="GO:0016780">
    <property type="term" value="F:phosphotransferase activity, for other substituted phosphate groups"/>
    <property type="evidence" value="ECO:0007669"/>
    <property type="project" value="InterPro"/>
</dbReference>
<evidence type="ECO:0000313" key="6">
    <source>
        <dbReference type="Proteomes" id="UP000265768"/>
    </source>
</evidence>
<keyword evidence="4" id="KW-0472">Membrane</keyword>
<dbReference type="InterPro" id="IPR048254">
    <property type="entry name" value="CDP_ALCOHOL_P_TRANSF_CS"/>
</dbReference>
<dbReference type="RefSeq" id="WP_119928660.1">
    <property type="nucleotide sequence ID" value="NZ_QZEY01000009.1"/>
</dbReference>
<keyword evidence="6" id="KW-1185">Reference proteome</keyword>
<name>A0A3A4BGU1_9ACTN</name>
<proteinExistence type="inferred from homology"/>
<dbReference type="InterPro" id="IPR000462">
    <property type="entry name" value="CDP-OH_P_trans"/>
</dbReference>
<feature type="transmembrane region" description="Helical" evidence="4">
    <location>
        <begin position="305"/>
        <end position="323"/>
    </location>
</feature>
<accession>A0A3A4BGU1</accession>
<evidence type="ECO:0000256" key="1">
    <source>
        <dbReference type="ARBA" id="ARBA00022679"/>
    </source>
</evidence>
<dbReference type="Gene3D" id="1.20.120.1760">
    <property type="match status" value="1"/>
</dbReference>
<keyword evidence="1 2" id="KW-0808">Transferase</keyword>
<reference evidence="5 6" key="1">
    <citation type="submission" date="2018-09" db="EMBL/GenBank/DDBJ databases">
        <title>YIM 75507 draft genome.</title>
        <authorList>
            <person name="Tang S."/>
            <person name="Feng Y."/>
        </authorList>
    </citation>
    <scope>NUCLEOTIDE SEQUENCE [LARGE SCALE GENOMIC DNA]</scope>
    <source>
        <strain evidence="5 6">YIM 75507</strain>
    </source>
</reference>
<dbReference type="EMBL" id="QZEY01000009">
    <property type="protein sequence ID" value="RJL30512.1"/>
    <property type="molecule type" value="Genomic_DNA"/>
</dbReference>
<comment type="caution">
    <text evidence="5">The sequence shown here is derived from an EMBL/GenBank/DDBJ whole genome shotgun (WGS) entry which is preliminary data.</text>
</comment>
<evidence type="ECO:0000256" key="3">
    <source>
        <dbReference type="SAM" id="MobiDB-lite"/>
    </source>
</evidence>
<evidence type="ECO:0000256" key="2">
    <source>
        <dbReference type="RuleBase" id="RU003750"/>
    </source>
</evidence>
<dbReference type="GO" id="GO:0008654">
    <property type="term" value="P:phospholipid biosynthetic process"/>
    <property type="evidence" value="ECO:0007669"/>
    <property type="project" value="InterPro"/>
</dbReference>